<reference evidence="4" key="1">
    <citation type="journal article" date="2019" name="Microorganisms">
        <title>DNA Damage Response Pathways in Dinoflagellates.</title>
        <authorList>
            <person name="Li C."/>
            <person name="Wong J."/>
        </authorList>
    </citation>
    <scope>NUCLEOTIDE SEQUENCE</scope>
</reference>
<evidence type="ECO:0000313" key="4">
    <source>
        <dbReference type="EMBL" id="QDO16285.1"/>
    </source>
</evidence>
<dbReference type="SUPFAM" id="SSF56672">
    <property type="entry name" value="DNA/RNA polymerases"/>
    <property type="match status" value="1"/>
</dbReference>
<dbReference type="GO" id="GO:0042276">
    <property type="term" value="P:error-prone translesion synthesis"/>
    <property type="evidence" value="ECO:0007669"/>
    <property type="project" value="TreeGrafter"/>
</dbReference>
<dbReference type="PANTHER" id="PTHR11076:SF33">
    <property type="entry name" value="DNA POLYMERASE KAPPA"/>
    <property type="match status" value="1"/>
</dbReference>
<dbReference type="EMBL" id="MN125818">
    <property type="protein sequence ID" value="QDO16285.1"/>
    <property type="molecule type" value="mRNA"/>
</dbReference>
<dbReference type="SUPFAM" id="SSF100879">
    <property type="entry name" value="Lesion bypass DNA polymerase (Y-family), little finger domain"/>
    <property type="match status" value="1"/>
</dbReference>
<dbReference type="Pfam" id="PF11799">
    <property type="entry name" value="IMS_C"/>
    <property type="match status" value="1"/>
</dbReference>
<dbReference type="InterPro" id="IPR043502">
    <property type="entry name" value="DNA/RNA_pol_sf"/>
</dbReference>
<dbReference type="AlphaFoldDB" id="A0A516AG48"/>
<feature type="compositionally biased region" description="Low complexity" evidence="2">
    <location>
        <begin position="641"/>
        <end position="663"/>
    </location>
</feature>
<feature type="region of interest" description="Disordered" evidence="2">
    <location>
        <begin position="437"/>
        <end position="487"/>
    </location>
</feature>
<dbReference type="PROSITE" id="PS50173">
    <property type="entry name" value="UMUC"/>
    <property type="match status" value="1"/>
</dbReference>
<feature type="compositionally biased region" description="Low complexity" evidence="2">
    <location>
        <begin position="465"/>
        <end position="486"/>
    </location>
</feature>
<dbReference type="Gene3D" id="3.30.70.270">
    <property type="match status" value="1"/>
</dbReference>
<evidence type="ECO:0000256" key="2">
    <source>
        <dbReference type="SAM" id="MobiDB-lite"/>
    </source>
</evidence>
<dbReference type="InterPro" id="IPR036775">
    <property type="entry name" value="DNA_pol_Y-fam_lit_finger_sf"/>
</dbReference>
<name>A0A516AG48_LINPO</name>
<feature type="region of interest" description="Disordered" evidence="2">
    <location>
        <begin position="622"/>
        <end position="663"/>
    </location>
</feature>
<dbReference type="InterPro" id="IPR043128">
    <property type="entry name" value="Rev_trsase/Diguanyl_cyclase"/>
</dbReference>
<dbReference type="Pfam" id="PF00817">
    <property type="entry name" value="IMS"/>
    <property type="match status" value="1"/>
</dbReference>
<feature type="compositionally biased region" description="Low complexity" evidence="2">
    <location>
        <begin position="696"/>
        <end position="711"/>
    </location>
</feature>
<dbReference type="Gene3D" id="3.30.1490.100">
    <property type="entry name" value="DNA polymerase, Y-family, little finger domain"/>
    <property type="match status" value="1"/>
</dbReference>
<organism evidence="4">
    <name type="scientific">Lingulaulax polyedra</name>
    <name type="common">Dinoflagellate</name>
    <name type="synonym">Lingulodinium polyedra</name>
    <dbReference type="NCBI Taxonomy" id="160621"/>
    <lineage>
        <taxon>Eukaryota</taxon>
        <taxon>Sar</taxon>
        <taxon>Alveolata</taxon>
        <taxon>Dinophyceae</taxon>
        <taxon>Gonyaulacales</taxon>
        <taxon>Lingulodiniaceae</taxon>
        <taxon>Lingulaulax</taxon>
    </lineage>
</organism>
<dbReference type="InterPro" id="IPR050116">
    <property type="entry name" value="DNA_polymerase-Y"/>
</dbReference>
<dbReference type="GO" id="GO:0006281">
    <property type="term" value="P:DNA repair"/>
    <property type="evidence" value="ECO:0007669"/>
    <property type="project" value="InterPro"/>
</dbReference>
<dbReference type="GO" id="GO:0003684">
    <property type="term" value="F:damaged DNA binding"/>
    <property type="evidence" value="ECO:0007669"/>
    <property type="project" value="InterPro"/>
</dbReference>
<feature type="region of interest" description="Disordered" evidence="2">
    <location>
        <begin position="684"/>
        <end position="739"/>
    </location>
</feature>
<evidence type="ECO:0000259" key="3">
    <source>
        <dbReference type="PROSITE" id="PS50173"/>
    </source>
</evidence>
<evidence type="ECO:0000256" key="1">
    <source>
        <dbReference type="ARBA" id="ARBA00016178"/>
    </source>
</evidence>
<feature type="domain" description="UmuC" evidence="3">
    <location>
        <begin position="106"/>
        <end position="298"/>
    </location>
</feature>
<dbReference type="GO" id="GO:0005634">
    <property type="term" value="C:nucleus"/>
    <property type="evidence" value="ECO:0007669"/>
    <property type="project" value="TreeGrafter"/>
</dbReference>
<dbReference type="InterPro" id="IPR001126">
    <property type="entry name" value="UmuC"/>
</dbReference>
<dbReference type="InterPro" id="IPR022880">
    <property type="entry name" value="DNApol_IV"/>
</dbReference>
<sequence>MAAQAPRDTSHLFVFTGVTANKAGMGADKELVSRFVYERCKSSKYTQRQEDLDAKQQARAEAMAAELRALDARMTPAEHLVEEQKATAELRALEAKRDLSRTHCVVDMDMFYAAVELRDRPDLVQRPVAVGGLGMITTANYVARQYGVRAAMPGFIAVEMVRQPHLVGSKMPPDELVFIPPDFGKYTRAARETREIFREYDPNFHAWSLDEAYMDLTPYLASRGGPEAADAVVAELRRRVKERTGGLTCSAGIGPNPLLAKVCSDDNKPDGQSRIAPTREAVLEYLQDLPIRKISGVGKVLERQVKVMLGVVTCGQLRAAASGVRRAFASRPKTSDFLLRVSLGLSGGEVAEEEGEVIGEVGRKSLSNERTFSPEADPEELRRRLRELCRAVAEDMAAHVPPLAAKAVALKVKTSAFEVRNKERRCPRFVGFDPSFGHGEAPRRSRALQGPGASWKGRDLEGDEAPAPGSDAGDPAASARQAAGEVSAEDAANEAEVARVAEELFALALPFLEEQLPGELRLMGVRVSSFRGAKATLERGQQQLGRFFEAAERPEVPRAGPATCSAGAAGGLASEAEVSVAGALAGGATGGPAAASAPDAAAAAAEPGDEVVEVVDVVEVDDSGDERGPGSGQPPASASRALGGSADEAAGAARSALAGPQALQEVSCPVCGARVALSAADAHVNSHYDQPPTAGRPPAEAAAAARRPGAGSKRKAEEDARRGGQGVLPWPRRPPTPRG</sequence>
<dbReference type="Gene3D" id="1.10.150.810">
    <property type="match status" value="2"/>
</dbReference>
<dbReference type="PANTHER" id="PTHR11076">
    <property type="entry name" value="DNA REPAIR POLYMERASE UMUC / TRANSFERASE FAMILY MEMBER"/>
    <property type="match status" value="1"/>
</dbReference>
<feature type="compositionally biased region" description="Low complexity" evidence="2">
    <location>
        <begin position="591"/>
        <end position="606"/>
    </location>
</feature>
<protein>
    <recommendedName>
        <fullName evidence="1">DNA polymerase kappa</fullName>
    </recommendedName>
</protein>
<feature type="region of interest" description="Disordered" evidence="2">
    <location>
        <begin position="587"/>
        <end position="608"/>
    </location>
</feature>
<dbReference type="CDD" id="cd03586">
    <property type="entry name" value="PolY_Pol_IV_kappa"/>
    <property type="match status" value="1"/>
</dbReference>
<proteinExistence type="evidence at transcript level"/>
<accession>A0A516AG48</accession>
<dbReference type="InterPro" id="IPR017961">
    <property type="entry name" value="DNA_pol_Y-fam_little_finger"/>
</dbReference>
<dbReference type="GO" id="GO:0003887">
    <property type="term" value="F:DNA-directed DNA polymerase activity"/>
    <property type="evidence" value="ECO:0007669"/>
    <property type="project" value="InterPro"/>
</dbReference>
<dbReference type="Gene3D" id="3.40.1170.60">
    <property type="match status" value="1"/>
</dbReference>